<dbReference type="AlphaFoldDB" id="A0AAU7VRY7"/>
<proteinExistence type="predicted"/>
<reference evidence="4" key="1">
    <citation type="journal article" date="2013" name="Extremophiles">
        <title>Proteinivorax tanatarense gen. nov., sp. nov., an anaerobic, haloalkaliphilic, proteolytic bacterium isolated from a decaying algal bloom, and proposal of Proteinivoraceae fam. nov.</title>
        <authorList>
            <person name="Kevbrin V."/>
            <person name="Boltyanskaya Y."/>
            <person name="Zhilina T."/>
            <person name="Kolganova T."/>
            <person name="Lavrentjeva E."/>
            <person name="Kuznetsov B."/>
        </authorList>
    </citation>
    <scope>NUCLEOTIDE SEQUENCE</scope>
    <source>
        <strain evidence="4">Z-910T</strain>
    </source>
</reference>
<dbReference type="PANTHER" id="PTHR34475">
    <property type="match status" value="1"/>
</dbReference>
<dbReference type="GO" id="GO:0003677">
    <property type="term" value="F:DNA binding"/>
    <property type="evidence" value="ECO:0007669"/>
    <property type="project" value="InterPro"/>
</dbReference>
<dbReference type="Pfam" id="PF13413">
    <property type="entry name" value="HTH_25"/>
    <property type="match status" value="1"/>
</dbReference>
<evidence type="ECO:0000313" key="4">
    <source>
        <dbReference type="EMBL" id="XBX76289.1"/>
    </source>
</evidence>
<dbReference type="CDD" id="cd00093">
    <property type="entry name" value="HTH_XRE"/>
    <property type="match status" value="1"/>
</dbReference>
<accession>A0AAU7VRY7</accession>
<dbReference type="Gene3D" id="1.10.260.40">
    <property type="entry name" value="lambda repressor-like DNA-binding domains"/>
    <property type="match status" value="1"/>
</dbReference>
<name>A0AAU7VRY7_9FIRM</name>
<evidence type="ECO:0000256" key="1">
    <source>
        <dbReference type="SAM" id="MobiDB-lite"/>
    </source>
</evidence>
<sequence length="314" mass="35838">MSLLIKAFHLLTLVNGGDLINLLEIGKKLQEARQEKGLTVEDICSKTKMKKGQVVALEKGDENALPPKTYIKGFIKLYAKEVGLDYRELVGTTTTETKNSRTKRSKKTEPIKRRTYESSFDFKGVIFLTVFVLIIGFSAYLTANYFLSSSEPIGVDLEEDTYSEKEELDESKSDEMQDDDESETSETHDNDETEHPESDDELDEDNDNGEDKAIVIDEDNDDNNYYYSITSHEAVTLKISFTEQCWVSVIVDGETVHVDTHNPEDIYEVNFEESAEVRVGYPQGIQFYVNEQEINFFEGNNPKDAYFEIIVDEE</sequence>
<feature type="transmembrane region" description="Helical" evidence="2">
    <location>
        <begin position="122"/>
        <end position="143"/>
    </location>
</feature>
<protein>
    <submittedName>
        <fullName evidence="4">RodZ domain-containing protein</fullName>
    </submittedName>
</protein>
<evidence type="ECO:0000256" key="2">
    <source>
        <dbReference type="SAM" id="Phobius"/>
    </source>
</evidence>
<feature type="compositionally biased region" description="Basic and acidic residues" evidence="1">
    <location>
        <begin position="185"/>
        <end position="196"/>
    </location>
</feature>
<feature type="compositionally biased region" description="Basic and acidic residues" evidence="1">
    <location>
        <begin position="162"/>
        <end position="175"/>
    </location>
</feature>
<keyword evidence="2" id="KW-1133">Transmembrane helix</keyword>
<dbReference type="InterPro" id="IPR050400">
    <property type="entry name" value="Bact_Cytoskel_RodZ"/>
</dbReference>
<evidence type="ECO:0000259" key="3">
    <source>
        <dbReference type="Pfam" id="PF13464"/>
    </source>
</evidence>
<keyword evidence="2" id="KW-0472">Membrane</keyword>
<feature type="domain" description="Cytoskeleton protein RodZ-like C-terminal" evidence="3">
    <location>
        <begin position="239"/>
        <end position="296"/>
    </location>
</feature>
<dbReference type="InterPro" id="IPR010982">
    <property type="entry name" value="Lambda_DNA-bd_dom_sf"/>
</dbReference>
<dbReference type="InterPro" id="IPR025194">
    <property type="entry name" value="RodZ-like_C"/>
</dbReference>
<dbReference type="SUPFAM" id="SSF47413">
    <property type="entry name" value="lambda repressor-like DNA-binding domains"/>
    <property type="match status" value="1"/>
</dbReference>
<feature type="compositionally biased region" description="Acidic residues" evidence="1">
    <location>
        <begin position="197"/>
        <end position="208"/>
    </location>
</feature>
<dbReference type="InterPro" id="IPR001387">
    <property type="entry name" value="Cro/C1-type_HTH"/>
</dbReference>
<organism evidence="4">
    <name type="scientific">Proteinivorax tanatarense</name>
    <dbReference type="NCBI Taxonomy" id="1260629"/>
    <lineage>
        <taxon>Bacteria</taxon>
        <taxon>Bacillati</taxon>
        <taxon>Bacillota</taxon>
        <taxon>Clostridia</taxon>
        <taxon>Eubacteriales</taxon>
        <taxon>Proteinivoracaceae</taxon>
        <taxon>Proteinivorax</taxon>
    </lineage>
</organism>
<dbReference type="EMBL" id="CP158367">
    <property type="protein sequence ID" value="XBX76289.1"/>
    <property type="molecule type" value="Genomic_DNA"/>
</dbReference>
<dbReference type="PANTHER" id="PTHR34475:SF1">
    <property type="entry name" value="CYTOSKELETON PROTEIN RODZ"/>
    <property type="match status" value="1"/>
</dbReference>
<feature type="region of interest" description="Disordered" evidence="1">
    <location>
        <begin position="161"/>
        <end position="208"/>
    </location>
</feature>
<dbReference type="Pfam" id="PF13464">
    <property type="entry name" value="RodZ_C"/>
    <property type="match status" value="1"/>
</dbReference>
<gene>
    <name evidence="4" type="ORF">PRVXT_001474</name>
</gene>
<keyword evidence="2" id="KW-0812">Transmembrane</keyword>
<reference evidence="4" key="2">
    <citation type="submission" date="2024-06" db="EMBL/GenBank/DDBJ databases">
        <authorList>
            <person name="Petrova K.O."/>
            <person name="Toshchakov S.V."/>
            <person name="Boltjanskaja Y.V."/>
            <person name="Kevbrin V."/>
        </authorList>
    </citation>
    <scope>NUCLEOTIDE SEQUENCE</scope>
    <source>
        <strain evidence="4">Z-910T</strain>
    </source>
</reference>
<dbReference type="RefSeq" id="WP_350345023.1">
    <property type="nucleotide sequence ID" value="NZ_CP158367.1"/>
</dbReference>